<comment type="caution">
    <text evidence="3">The sequence shown here is derived from an EMBL/GenBank/DDBJ whole genome shotgun (WGS) entry which is preliminary data.</text>
</comment>
<protein>
    <submittedName>
        <fullName evidence="3">Uncharacterized protein</fullName>
    </submittedName>
</protein>
<feature type="chain" id="PRO_5046277949" evidence="2">
    <location>
        <begin position="23"/>
        <end position="100"/>
    </location>
</feature>
<reference evidence="3 4" key="1">
    <citation type="submission" date="2024-07" db="EMBL/GenBank/DDBJ databases">
        <title>Uliginosibacterium paludis KCTC:42655.</title>
        <authorList>
            <person name="Kim M.K."/>
        </authorList>
    </citation>
    <scope>NUCLEOTIDE SEQUENCE [LARGE SCALE GENOMIC DNA]</scope>
    <source>
        <strain evidence="3 4">KCTC 42655</strain>
    </source>
</reference>
<evidence type="ECO:0000256" key="1">
    <source>
        <dbReference type="SAM" id="MobiDB-lite"/>
    </source>
</evidence>
<evidence type="ECO:0000313" key="3">
    <source>
        <dbReference type="EMBL" id="MET1490942.1"/>
    </source>
</evidence>
<feature type="signal peptide" evidence="2">
    <location>
        <begin position="1"/>
        <end position="22"/>
    </location>
</feature>
<proteinExistence type="predicted"/>
<dbReference type="Proteomes" id="UP001548590">
    <property type="component" value="Unassembled WGS sequence"/>
</dbReference>
<gene>
    <name evidence="3" type="ORF">ABVT11_13980</name>
</gene>
<evidence type="ECO:0000256" key="2">
    <source>
        <dbReference type="SAM" id="SignalP"/>
    </source>
</evidence>
<dbReference type="EMBL" id="JBEWLZ010000008">
    <property type="protein sequence ID" value="MET1490942.1"/>
    <property type="molecule type" value="Genomic_DNA"/>
</dbReference>
<feature type="compositionally biased region" description="Polar residues" evidence="1">
    <location>
        <begin position="59"/>
        <end position="75"/>
    </location>
</feature>
<accession>A0ABV2CSR2</accession>
<sequence>MKHALATFTTIALTCFSLSTLAQGSSSSAGNERPGGPGGRPPGPPPEAVAACKGKSEGTEVSFSGRNGETMTGTCRSIDGQLAAMPKGGPGGPGGQPPSR</sequence>
<dbReference type="RefSeq" id="WP_345924751.1">
    <property type="nucleotide sequence ID" value="NZ_JBDIVF010000002.1"/>
</dbReference>
<name>A0ABV2CSR2_9RHOO</name>
<feature type="region of interest" description="Disordered" evidence="1">
    <location>
        <begin position="22"/>
        <end position="100"/>
    </location>
</feature>
<keyword evidence="2" id="KW-0732">Signal</keyword>
<keyword evidence="4" id="KW-1185">Reference proteome</keyword>
<evidence type="ECO:0000313" key="4">
    <source>
        <dbReference type="Proteomes" id="UP001548590"/>
    </source>
</evidence>
<organism evidence="3 4">
    <name type="scientific">Uliginosibacterium paludis</name>
    <dbReference type="NCBI Taxonomy" id="1615952"/>
    <lineage>
        <taxon>Bacteria</taxon>
        <taxon>Pseudomonadati</taxon>
        <taxon>Pseudomonadota</taxon>
        <taxon>Betaproteobacteria</taxon>
        <taxon>Rhodocyclales</taxon>
        <taxon>Zoogloeaceae</taxon>
        <taxon>Uliginosibacterium</taxon>
    </lineage>
</organism>